<gene>
    <name evidence="2" type="ORF">IAB44_07625</name>
</gene>
<reference evidence="2" key="1">
    <citation type="submission" date="2020-10" db="EMBL/GenBank/DDBJ databases">
        <authorList>
            <person name="Gilroy R."/>
        </authorList>
    </citation>
    <scope>NUCLEOTIDE SEQUENCE</scope>
    <source>
        <strain evidence="2">CHK190-19873</strain>
    </source>
</reference>
<evidence type="ECO:0000256" key="1">
    <source>
        <dbReference type="SAM" id="SignalP"/>
    </source>
</evidence>
<feature type="chain" id="PRO_5039542299" description="DUF5050 domain-containing protein" evidence="1">
    <location>
        <begin position="25"/>
        <end position="407"/>
    </location>
</feature>
<accession>A0A9D1ET17</accession>
<dbReference type="Proteomes" id="UP000823935">
    <property type="component" value="Unassembled WGS sequence"/>
</dbReference>
<evidence type="ECO:0000313" key="3">
    <source>
        <dbReference type="Proteomes" id="UP000823935"/>
    </source>
</evidence>
<dbReference type="EMBL" id="DVIQ01000038">
    <property type="protein sequence ID" value="HIS31403.1"/>
    <property type="molecule type" value="Genomic_DNA"/>
</dbReference>
<dbReference type="AlphaFoldDB" id="A0A9D1ET17"/>
<sequence>MKRIVLLAMAMFLIALLPSCSRQRAVTGMGYAEGQDQQYFYSDMGSNTLLTESEDGYYYFTGFYLCYTDKETMQSSVLCGRPECLHQNETNPERILDCNAYFFNPLFLQYYDGDLYVAADKPLSTQEKELTQVSLDGAKRKSTRTFSDGASAFAIHRGTLYYTGQIVSDGGESCHALLSKPLFSSNEPEILYIGTIDSNIGALLCKGELLYFSDNYFTEERFYGLDYQYNLQTGERTLLFDSDQQVQTIYTLYSQGLLGQTSQLDEENVWQITEQFQTDLYGKNRREVLVPDPHPGTRLYGDTQYLYQYDVFWHQNARPTEEQKLSVISADEKEIFSIPTGTLGVRNFFPGNDRHCFLYAEQSQSEEKLLQWYLCEKADFADGEGSPILLMEMNAEQAMQGFAYTAE</sequence>
<proteinExistence type="predicted"/>
<evidence type="ECO:0008006" key="4">
    <source>
        <dbReference type="Google" id="ProtNLM"/>
    </source>
</evidence>
<name>A0A9D1ET17_9FIRM</name>
<keyword evidence="1" id="KW-0732">Signal</keyword>
<evidence type="ECO:0000313" key="2">
    <source>
        <dbReference type="EMBL" id="HIS31403.1"/>
    </source>
</evidence>
<comment type="caution">
    <text evidence="2">The sequence shown here is derived from an EMBL/GenBank/DDBJ whole genome shotgun (WGS) entry which is preliminary data.</text>
</comment>
<organism evidence="2 3">
    <name type="scientific">Candidatus Limivivens intestinipullorum</name>
    <dbReference type="NCBI Taxonomy" id="2840858"/>
    <lineage>
        <taxon>Bacteria</taxon>
        <taxon>Bacillati</taxon>
        <taxon>Bacillota</taxon>
        <taxon>Clostridia</taxon>
        <taxon>Lachnospirales</taxon>
        <taxon>Lachnospiraceae</taxon>
        <taxon>Lachnospiraceae incertae sedis</taxon>
        <taxon>Candidatus Limivivens</taxon>
    </lineage>
</organism>
<reference evidence="2" key="2">
    <citation type="journal article" date="2021" name="PeerJ">
        <title>Extensive microbial diversity within the chicken gut microbiome revealed by metagenomics and culture.</title>
        <authorList>
            <person name="Gilroy R."/>
            <person name="Ravi A."/>
            <person name="Getino M."/>
            <person name="Pursley I."/>
            <person name="Horton D.L."/>
            <person name="Alikhan N.F."/>
            <person name="Baker D."/>
            <person name="Gharbi K."/>
            <person name="Hall N."/>
            <person name="Watson M."/>
            <person name="Adriaenssens E.M."/>
            <person name="Foster-Nyarko E."/>
            <person name="Jarju S."/>
            <person name="Secka A."/>
            <person name="Antonio M."/>
            <person name="Oren A."/>
            <person name="Chaudhuri R.R."/>
            <person name="La Ragione R."/>
            <person name="Hildebrand F."/>
            <person name="Pallen M.J."/>
        </authorList>
    </citation>
    <scope>NUCLEOTIDE SEQUENCE</scope>
    <source>
        <strain evidence="2">CHK190-19873</strain>
    </source>
</reference>
<protein>
    <recommendedName>
        <fullName evidence="4">DUF5050 domain-containing protein</fullName>
    </recommendedName>
</protein>
<feature type="signal peptide" evidence="1">
    <location>
        <begin position="1"/>
        <end position="24"/>
    </location>
</feature>